<dbReference type="KEGG" id="dci:103505007"/>
<dbReference type="GeneID" id="103505007"/>
<gene>
    <name evidence="2" type="primary">LOC103505007</name>
</gene>
<accession>A0A3Q0IJ01</accession>
<dbReference type="Proteomes" id="UP000079169">
    <property type="component" value="Unplaced"/>
</dbReference>
<sequence>MLVYYICGFSTCKDFAATSLLCEYLKTQYPDHFHYRKIVTHKACYKPFAKSLCDKFGWDEYTGSPLIWKEFGCAKGRAVFIGDENKFQELMNEIYGVETFVPCEEKLNLAKDEHNFFMETKRIEQTPRNIQRRIVCIMNAGHSATRLLMAEILLGGRDFQKKDGAEIRLLEEDRLLENKLEEYLLDVIYLNVESDTGENIICIVKSLEEGLSNCDLLILMPRAYQTETEAGFPSTTSNIENSFNSWRRLGSRLNELELSCKILLFPGENSCFNLTCLAEFVHKVRAFDIVDKPTGRVFSAAVLSDGTFDIPSGLYFSQPVVCVNHEWIPYSQHPPPLEPIALDDLYSDILPTLQSFQLGRKWNAIWILGDQQSSFQFLKETSSDISDKGDVFDKPMSNIERYELKKRLEKLFVIPFAQCIYDSRVTFCTIRSEVWNALSFGSKCTRPHDVWKTGKSVFHV</sequence>
<dbReference type="AlphaFoldDB" id="A0A3Q0IJ01"/>
<dbReference type="STRING" id="121845.A0A3Q0IJ01"/>
<dbReference type="Gene3D" id="3.90.110.10">
    <property type="entry name" value="Lactate dehydrogenase/glycoside hydrolase, family 4, C-terminal"/>
    <property type="match status" value="1"/>
</dbReference>
<keyword evidence="1" id="KW-1185">Reference proteome</keyword>
<evidence type="ECO:0000313" key="1">
    <source>
        <dbReference type="Proteomes" id="UP000079169"/>
    </source>
</evidence>
<dbReference type="RefSeq" id="XP_026676216.1">
    <property type="nucleotide sequence ID" value="XM_026820415.1"/>
</dbReference>
<reference evidence="2" key="1">
    <citation type="submission" date="2025-08" db="UniProtKB">
        <authorList>
            <consortium name="RefSeq"/>
        </authorList>
    </citation>
    <scope>IDENTIFICATION</scope>
</reference>
<name>A0A3Q0IJ01_DIACI</name>
<evidence type="ECO:0000313" key="2">
    <source>
        <dbReference type="RefSeq" id="XP_026676216.1"/>
    </source>
</evidence>
<dbReference type="GO" id="GO:0016616">
    <property type="term" value="F:oxidoreductase activity, acting on the CH-OH group of donors, NAD or NADP as acceptor"/>
    <property type="evidence" value="ECO:0007669"/>
    <property type="project" value="InterPro"/>
</dbReference>
<dbReference type="PaxDb" id="121845-A0A3Q0IJ01"/>
<dbReference type="SUPFAM" id="SSF56327">
    <property type="entry name" value="LDH C-terminal domain-like"/>
    <property type="match status" value="1"/>
</dbReference>
<organism evidence="1 2">
    <name type="scientific">Diaphorina citri</name>
    <name type="common">Asian citrus psyllid</name>
    <dbReference type="NCBI Taxonomy" id="121845"/>
    <lineage>
        <taxon>Eukaryota</taxon>
        <taxon>Metazoa</taxon>
        <taxon>Ecdysozoa</taxon>
        <taxon>Arthropoda</taxon>
        <taxon>Hexapoda</taxon>
        <taxon>Insecta</taxon>
        <taxon>Pterygota</taxon>
        <taxon>Neoptera</taxon>
        <taxon>Paraneoptera</taxon>
        <taxon>Hemiptera</taxon>
        <taxon>Sternorrhyncha</taxon>
        <taxon>Psylloidea</taxon>
        <taxon>Psyllidae</taxon>
        <taxon>Diaphorininae</taxon>
        <taxon>Diaphorina</taxon>
    </lineage>
</organism>
<protein>
    <submittedName>
        <fullName evidence="2">Uncharacterized protein LOC103505007</fullName>
    </submittedName>
</protein>
<proteinExistence type="predicted"/>
<dbReference type="InterPro" id="IPR015955">
    <property type="entry name" value="Lactate_DH/Glyco_Ohase_4_C"/>
</dbReference>